<dbReference type="InterPro" id="IPR011705">
    <property type="entry name" value="BACK"/>
</dbReference>
<dbReference type="Gene3D" id="1.25.40.420">
    <property type="match status" value="1"/>
</dbReference>
<feature type="domain" description="BTB" evidence="1">
    <location>
        <begin position="125"/>
        <end position="190"/>
    </location>
</feature>
<dbReference type="STRING" id="451379.A0A0N5AT00"/>
<dbReference type="InterPro" id="IPR000210">
    <property type="entry name" value="BTB/POZ_dom"/>
</dbReference>
<dbReference type="Proteomes" id="UP000046393">
    <property type="component" value="Unplaced"/>
</dbReference>
<dbReference type="InterPro" id="IPR011333">
    <property type="entry name" value="SKP1/BTB/POZ_sf"/>
</dbReference>
<dbReference type="PANTHER" id="PTHR16064">
    <property type="entry name" value="BTB POZ DOMAIN CONTAINING 7"/>
    <property type="match status" value="1"/>
</dbReference>
<dbReference type="PROSITE" id="PS50097">
    <property type="entry name" value="BTB"/>
    <property type="match status" value="1"/>
</dbReference>
<dbReference type="SUPFAM" id="SSF54695">
    <property type="entry name" value="POZ domain"/>
    <property type="match status" value="2"/>
</dbReference>
<protein>
    <submittedName>
        <fullName evidence="3">BTB domain-containing protein</fullName>
    </submittedName>
</protein>
<dbReference type="InterPro" id="IPR042345">
    <property type="entry name" value="Btbd7"/>
</dbReference>
<evidence type="ECO:0000313" key="3">
    <source>
        <dbReference type="WBParaSite" id="SMUV_0000793701-mRNA-1"/>
    </source>
</evidence>
<dbReference type="SMART" id="SM00225">
    <property type="entry name" value="BTB"/>
    <property type="match status" value="2"/>
</dbReference>
<dbReference type="AlphaFoldDB" id="A0A0N5AT00"/>
<evidence type="ECO:0000313" key="2">
    <source>
        <dbReference type="Proteomes" id="UP000046393"/>
    </source>
</evidence>
<keyword evidence="2" id="KW-1185">Reference proteome</keyword>
<proteinExistence type="predicted"/>
<evidence type="ECO:0000259" key="1">
    <source>
        <dbReference type="PROSITE" id="PS50097"/>
    </source>
</evidence>
<accession>A0A0N5AT00</accession>
<organism evidence="2 3">
    <name type="scientific">Syphacia muris</name>
    <dbReference type="NCBI Taxonomy" id="451379"/>
    <lineage>
        <taxon>Eukaryota</taxon>
        <taxon>Metazoa</taxon>
        <taxon>Ecdysozoa</taxon>
        <taxon>Nematoda</taxon>
        <taxon>Chromadorea</taxon>
        <taxon>Rhabditida</taxon>
        <taxon>Spirurina</taxon>
        <taxon>Oxyuridomorpha</taxon>
        <taxon>Oxyuroidea</taxon>
        <taxon>Oxyuridae</taxon>
        <taxon>Syphacia</taxon>
    </lineage>
</organism>
<sequence length="730" mass="82016">MGAESSSSFKSSALSDNVDWIGPSTSHRSPVKKSRMALVLFNKCVGMRISRINSKRKSRSISRDIRRSFRELISSWSSAELNAFCTEMESGWAVKELGDLANLSRPSSSILAEDLLAALNNHIATDCVVLFKGCQYLAHETILCARSGYFSALKQSTSMLQSGIHCFNFPDESVTQELFLASLHYIYSGQFPPHLSPCEKQSLECLLQRLDCVSDLEERFINFDFEKNGDCVLIFTTNTGHSLPNKKCSVVPDYEVRCSSAIIAARSSFLRSLIIRKKQLNEPLEIVIDEHLIPRIYAQVILHAIYTDRLDLSKILDGCQVSANSLNEVQAIASGRRQSTPLRHAIEIFHIAVFLNLDKLAQLCEDVLIAEMSLDTVIGLWLWSSEVGGSQYIKKQCVSFLRAEFSRICSSHLLFELDEDLLRECLSSDFVQCSEVEILEALICWGENELLKRMEEREPNLVANTTHSISRRGVRRSELNDQELKLILANLLPLVRMDYILPPFHQSLNSAYKRGLLDILPNSDLSGRKYPDSRSPDINPDAHWFDNTVPRRHSCGPRILLPYINEAKAQLRRLCGSGADVLSPFSSNENANSIEFPRLRIVNGSALEVANESLYFQIEAKVAKILRSDGLVKKAFACGCNYHSTQAIEQVVLRIMRQMNIDENSIRILFPKTVGKKGGIYAPKHYSSQPTLGFSSVWPDCGIRPSSSQSDYDNDSYEYLPDVVCLDPST</sequence>
<dbReference type="WBParaSite" id="SMUV_0000793701-mRNA-1">
    <property type="protein sequence ID" value="SMUV_0000793701-mRNA-1"/>
    <property type="gene ID" value="SMUV_0000793701"/>
</dbReference>
<dbReference type="GO" id="GO:0061138">
    <property type="term" value="P:morphogenesis of a branching epithelium"/>
    <property type="evidence" value="ECO:0007669"/>
    <property type="project" value="InterPro"/>
</dbReference>
<dbReference type="Pfam" id="PF07707">
    <property type="entry name" value="BACK"/>
    <property type="match status" value="1"/>
</dbReference>
<name>A0A0N5AT00_9BILA</name>
<dbReference type="Pfam" id="PF00651">
    <property type="entry name" value="BTB"/>
    <property type="match status" value="1"/>
</dbReference>
<reference evidence="3" key="1">
    <citation type="submission" date="2017-02" db="UniProtKB">
        <authorList>
            <consortium name="WormBaseParasite"/>
        </authorList>
    </citation>
    <scope>IDENTIFICATION</scope>
</reference>
<dbReference type="Gene3D" id="3.30.710.10">
    <property type="entry name" value="Potassium Channel Kv1.1, Chain A"/>
    <property type="match status" value="2"/>
</dbReference>
<dbReference type="PANTHER" id="PTHR16064:SF3">
    <property type="entry name" value="BTB_POZ DOMAIN-CONTAINING PROTEIN 7"/>
    <property type="match status" value="1"/>
</dbReference>